<gene>
    <name evidence="3" type="ORF">GCM10010201_16270</name>
</gene>
<evidence type="ECO:0000313" key="3">
    <source>
        <dbReference type="EMBL" id="GAA2519757.1"/>
    </source>
</evidence>
<dbReference type="Proteomes" id="UP001499978">
    <property type="component" value="Unassembled WGS sequence"/>
</dbReference>
<dbReference type="EMBL" id="BAAARY010000005">
    <property type="protein sequence ID" value="GAA2519757.1"/>
    <property type="molecule type" value="Genomic_DNA"/>
</dbReference>
<evidence type="ECO:0000313" key="4">
    <source>
        <dbReference type="Proteomes" id="UP001499978"/>
    </source>
</evidence>
<comment type="caution">
    <text evidence="3">The sequence shown here is derived from an EMBL/GenBank/DDBJ whole genome shotgun (WGS) entry which is preliminary data.</text>
</comment>
<keyword evidence="4" id="KW-1185">Reference proteome</keyword>
<feature type="domain" description="FAS1-like dehydratase" evidence="2">
    <location>
        <begin position="7"/>
        <end position="137"/>
    </location>
</feature>
<dbReference type="RefSeq" id="WP_344170661.1">
    <property type="nucleotide sequence ID" value="NZ_BAAARY010000005.1"/>
</dbReference>
<dbReference type="SUPFAM" id="SSF54637">
    <property type="entry name" value="Thioesterase/thiol ester dehydrase-isomerase"/>
    <property type="match status" value="1"/>
</dbReference>
<dbReference type="HAMAP" id="MF_00799">
    <property type="entry name" value="UPF0336"/>
    <property type="match status" value="1"/>
</dbReference>
<dbReference type="InterPro" id="IPR029069">
    <property type="entry name" value="HotDog_dom_sf"/>
</dbReference>
<reference evidence="3 4" key="1">
    <citation type="journal article" date="2019" name="Int. J. Syst. Evol. Microbiol.">
        <title>The Global Catalogue of Microorganisms (GCM) 10K type strain sequencing project: providing services to taxonomists for standard genome sequencing and annotation.</title>
        <authorList>
            <consortium name="The Broad Institute Genomics Platform"/>
            <consortium name="The Broad Institute Genome Sequencing Center for Infectious Disease"/>
            <person name="Wu L."/>
            <person name="Ma J."/>
        </authorList>
    </citation>
    <scope>NUCLEOTIDE SEQUENCE [LARGE SCALE GENOMIC DNA]</scope>
    <source>
        <strain evidence="3 4">JCM 3367</strain>
    </source>
</reference>
<dbReference type="InterPro" id="IPR039569">
    <property type="entry name" value="FAS1-like_DH_region"/>
</dbReference>
<name>A0ABN3NDU8_9ACTN</name>
<sequence>MPLDQSFVGRSLPPATPYQVGREKVREFAAAIGAVDAAHHDLDAARAAGHRDVVAPPTFPIVISGAALAGLYADPAFGLDFSRVVHGEQRFEHRRPIVAGDEIVCVNTVEEITSRGGNEFLSTRSDLATTAGEPVATVFAKLVVRGEG</sequence>
<evidence type="ECO:0000256" key="1">
    <source>
        <dbReference type="HAMAP-Rule" id="MF_00799"/>
    </source>
</evidence>
<proteinExistence type="inferred from homology"/>
<dbReference type="Gene3D" id="3.10.129.10">
    <property type="entry name" value="Hotdog Thioesterase"/>
    <property type="match status" value="1"/>
</dbReference>
<protein>
    <recommendedName>
        <fullName evidence="1">UPF0336 protein GCM10010201_16270</fullName>
    </recommendedName>
</protein>
<comment type="similarity">
    <text evidence="1">Belongs to the UPF0336 family.</text>
</comment>
<dbReference type="PIRSF" id="PIRSF018072">
    <property type="entry name" value="UCP018072"/>
    <property type="match status" value="1"/>
</dbReference>
<evidence type="ECO:0000259" key="2">
    <source>
        <dbReference type="Pfam" id="PF13452"/>
    </source>
</evidence>
<dbReference type="Pfam" id="PF13452">
    <property type="entry name" value="FAS1_DH_region"/>
    <property type="match status" value="1"/>
</dbReference>
<accession>A0ABN3NDU8</accession>
<organism evidence="3 4">
    <name type="scientific">Pilimelia columellifera subsp. columellifera</name>
    <dbReference type="NCBI Taxonomy" id="706583"/>
    <lineage>
        <taxon>Bacteria</taxon>
        <taxon>Bacillati</taxon>
        <taxon>Actinomycetota</taxon>
        <taxon>Actinomycetes</taxon>
        <taxon>Micromonosporales</taxon>
        <taxon>Micromonosporaceae</taxon>
        <taxon>Pilimelia</taxon>
    </lineage>
</organism>
<dbReference type="InterPro" id="IPR016709">
    <property type="entry name" value="HadA-like"/>
</dbReference>
<dbReference type="CDD" id="cd03441">
    <property type="entry name" value="R_hydratase_like"/>
    <property type="match status" value="1"/>
</dbReference>